<dbReference type="AlphaFoldDB" id="A0A2U3EC95"/>
<gene>
    <name evidence="2" type="ORF">PCL_10735</name>
</gene>
<sequence length="386" mass="41077">MSPAAPPRPVARAAQTRANGQTLPPGDDARRHRCRTDTKGTPHLEQPGWLARDGGSGCIYTTGADVESSDDEVMPADTTASDSRAKSSCSKQWNQGCCEFSVQSSAARQTSDSARVSRFGDDVAFQQFNGEEGWLITSLHSYGAHFHAGRANGPTPGPGRTRLGKPNGLAGPHRIRALRRPPGPREVPHPSQSDFQNAKVNASPGRVVRHAVLNADTPPGIGNGAVPVVKLQVGPNPSCRSAGAPLRQRLPEDHPGLWPCSRKAAIQALSHDSPDGHRDMTARAGAARFGRKSWCHGPLLADTPEDTEGAMLPTATPQFPRHPAQLPAPIRPVRGGPGVLDESTTSPWVPQTDRLEVTGWRRCKAGKAGCVTSSGRRATLESRLDV</sequence>
<feature type="region of interest" description="Disordered" evidence="1">
    <location>
        <begin position="150"/>
        <end position="197"/>
    </location>
</feature>
<feature type="region of interest" description="Disordered" evidence="1">
    <location>
        <begin position="1"/>
        <end position="50"/>
    </location>
</feature>
<dbReference type="Proteomes" id="UP000245956">
    <property type="component" value="Unassembled WGS sequence"/>
</dbReference>
<organism evidence="2 3">
    <name type="scientific">Purpureocillium lilacinum</name>
    <name type="common">Paecilomyces lilacinus</name>
    <dbReference type="NCBI Taxonomy" id="33203"/>
    <lineage>
        <taxon>Eukaryota</taxon>
        <taxon>Fungi</taxon>
        <taxon>Dikarya</taxon>
        <taxon>Ascomycota</taxon>
        <taxon>Pezizomycotina</taxon>
        <taxon>Sordariomycetes</taxon>
        <taxon>Hypocreomycetidae</taxon>
        <taxon>Hypocreales</taxon>
        <taxon>Ophiocordycipitaceae</taxon>
        <taxon>Purpureocillium</taxon>
    </lineage>
</organism>
<evidence type="ECO:0000313" key="2">
    <source>
        <dbReference type="EMBL" id="PWI72112.1"/>
    </source>
</evidence>
<proteinExistence type="predicted"/>
<reference evidence="2 3" key="1">
    <citation type="journal article" date="2016" name="Front. Microbiol.">
        <title>Genome and transcriptome sequences reveal the specific parasitism of the nematophagous Purpureocillium lilacinum 36-1.</title>
        <authorList>
            <person name="Xie J."/>
            <person name="Li S."/>
            <person name="Mo C."/>
            <person name="Xiao X."/>
            <person name="Peng D."/>
            <person name="Wang G."/>
            <person name="Xiao Y."/>
        </authorList>
    </citation>
    <scope>NUCLEOTIDE SEQUENCE [LARGE SCALE GENOMIC DNA]</scope>
    <source>
        <strain evidence="2 3">36-1</strain>
    </source>
</reference>
<comment type="caution">
    <text evidence="2">The sequence shown here is derived from an EMBL/GenBank/DDBJ whole genome shotgun (WGS) entry which is preliminary data.</text>
</comment>
<feature type="compositionally biased region" description="Basic and acidic residues" evidence="1">
    <location>
        <begin position="27"/>
        <end position="42"/>
    </location>
</feature>
<protein>
    <submittedName>
        <fullName evidence="2">Uncharacterized protein</fullName>
    </submittedName>
</protein>
<evidence type="ECO:0000256" key="1">
    <source>
        <dbReference type="SAM" id="MobiDB-lite"/>
    </source>
</evidence>
<name>A0A2U3EC95_PURLI</name>
<dbReference type="EMBL" id="LCWV01000006">
    <property type="protein sequence ID" value="PWI72112.1"/>
    <property type="molecule type" value="Genomic_DNA"/>
</dbReference>
<evidence type="ECO:0000313" key="3">
    <source>
        <dbReference type="Proteomes" id="UP000245956"/>
    </source>
</evidence>
<accession>A0A2U3EC95</accession>